<evidence type="ECO:0000313" key="16">
    <source>
        <dbReference type="EMBL" id="MEI5908683.1"/>
    </source>
</evidence>
<dbReference type="EC" id="3.5.4.26" evidence="14"/>
<gene>
    <name evidence="16" type="primary">ribD</name>
    <name evidence="16" type="ORF">WAK64_16670</name>
</gene>
<evidence type="ECO:0000256" key="11">
    <source>
        <dbReference type="ARBA" id="ARBA00023268"/>
    </source>
</evidence>
<name>A0ABU8HHR2_9BACI</name>
<dbReference type="GO" id="GO:0008835">
    <property type="term" value="F:diaminohydroxyphosphoribosylaminopyrimidine deaminase activity"/>
    <property type="evidence" value="ECO:0007669"/>
    <property type="project" value="UniProtKB-EC"/>
</dbReference>
<evidence type="ECO:0000256" key="14">
    <source>
        <dbReference type="PIRNR" id="PIRNR006769"/>
    </source>
</evidence>
<comment type="cofactor">
    <cofactor evidence="14">
        <name>Zn(2+)</name>
        <dbReference type="ChEBI" id="CHEBI:29105"/>
    </cofactor>
    <text evidence="14">Binds 1 zinc ion.</text>
</comment>
<keyword evidence="10 14" id="KW-0560">Oxidoreductase</keyword>
<evidence type="ECO:0000313" key="17">
    <source>
        <dbReference type="Proteomes" id="UP001312865"/>
    </source>
</evidence>
<evidence type="ECO:0000256" key="9">
    <source>
        <dbReference type="ARBA" id="ARBA00022857"/>
    </source>
</evidence>
<comment type="catalytic activity">
    <reaction evidence="13 14">
        <text>2,5-diamino-6-hydroxy-4-(5-phosphoribosylamino)-pyrimidine + H2O + H(+) = 5-amino-6-(5-phospho-D-ribosylamino)uracil + NH4(+)</text>
        <dbReference type="Rhea" id="RHEA:21868"/>
        <dbReference type="ChEBI" id="CHEBI:15377"/>
        <dbReference type="ChEBI" id="CHEBI:15378"/>
        <dbReference type="ChEBI" id="CHEBI:28938"/>
        <dbReference type="ChEBI" id="CHEBI:58453"/>
        <dbReference type="ChEBI" id="CHEBI:58614"/>
        <dbReference type="EC" id="3.5.4.26"/>
    </reaction>
</comment>
<dbReference type="InterPro" id="IPR011549">
    <property type="entry name" value="RibD_C"/>
</dbReference>
<dbReference type="PANTHER" id="PTHR38011:SF7">
    <property type="entry name" value="2,5-DIAMINO-6-RIBOSYLAMINO-4(3H)-PYRIMIDINONE 5'-PHOSPHATE REDUCTASE"/>
    <property type="match status" value="1"/>
</dbReference>
<keyword evidence="14 16" id="KW-0378">Hydrolase</keyword>
<sequence length="363" mass="39587">MHEYYMKTAISLAMSAKGQTSPNPTVGAIVVKNGRVIGTGVHLQAGHAHAEVFALEQAGEEAENADLYVTLEPCFHTGRTPPCVDLIISKKINRVFIATLDPNPLVAGKSVTKLKEAGIDVRTGILENEARELNQAFFHYIQTDTPFVTLKAAVTLDGKIATATGDSKWITSEKAREDAHQYRHWHDGILVGIGTILNDNPHLTTRLPQSGNHPIRIVLDTHLQIPLSSNIVQVDGCQTIVFCGKNASETKEKDLLRHDVKVVRCKAEKVTIPFVLNELGKRKITSILVEGGAEIHGAFFAQKAFQQLIMYVAPTLIGGQNSLSVFGGQGVKSIDDGLKVEYEKIEKLGSDLKIIAKPLYAEV</sequence>
<evidence type="ECO:0000256" key="8">
    <source>
        <dbReference type="ARBA" id="ARBA00022833"/>
    </source>
</evidence>
<evidence type="ECO:0000256" key="13">
    <source>
        <dbReference type="ARBA" id="ARBA00049886"/>
    </source>
</evidence>
<comment type="similarity">
    <text evidence="5 14">In the C-terminal section; belongs to the HTP reductase family.</text>
</comment>
<dbReference type="NCBIfam" id="TIGR00227">
    <property type="entry name" value="ribD_Cterm"/>
    <property type="match status" value="1"/>
</dbReference>
<dbReference type="PIRSF" id="PIRSF006769">
    <property type="entry name" value="RibD"/>
    <property type="match status" value="1"/>
</dbReference>
<comment type="pathway">
    <text evidence="2 14">Cofactor biosynthesis; riboflavin biosynthesis; 5-amino-6-(D-ribitylamino)uracil from GTP: step 2/4.</text>
</comment>
<dbReference type="Gene3D" id="3.40.140.10">
    <property type="entry name" value="Cytidine Deaminase, domain 2"/>
    <property type="match status" value="1"/>
</dbReference>
<keyword evidence="6 14" id="KW-0686">Riboflavin biosynthesis</keyword>
<evidence type="ECO:0000256" key="1">
    <source>
        <dbReference type="ARBA" id="ARBA00002151"/>
    </source>
</evidence>
<evidence type="ECO:0000256" key="3">
    <source>
        <dbReference type="ARBA" id="ARBA00004910"/>
    </source>
</evidence>
<comment type="function">
    <text evidence="1 14">Converts 2,5-diamino-6-(ribosylamino)-4(3h)-pyrimidinone 5'-phosphate into 5-amino-6-(ribosylamino)-2,4(1h,3h)-pyrimidinedione 5'-phosphate.</text>
</comment>
<organism evidence="16 17">
    <name type="scientific">Bacillus spongiae</name>
    <dbReference type="NCBI Taxonomy" id="2683610"/>
    <lineage>
        <taxon>Bacteria</taxon>
        <taxon>Bacillati</taxon>
        <taxon>Bacillota</taxon>
        <taxon>Bacilli</taxon>
        <taxon>Bacillales</taxon>
        <taxon>Bacillaceae</taxon>
        <taxon>Bacillus</taxon>
    </lineage>
</organism>
<dbReference type="Pfam" id="PF01872">
    <property type="entry name" value="RibD_C"/>
    <property type="match status" value="1"/>
</dbReference>
<dbReference type="InterPro" id="IPR050765">
    <property type="entry name" value="Riboflavin_Biosynth_HTPR"/>
</dbReference>
<evidence type="ECO:0000259" key="15">
    <source>
        <dbReference type="PROSITE" id="PS51747"/>
    </source>
</evidence>
<reference evidence="16 17" key="1">
    <citation type="journal article" date="2018" name="J. Microbiol.">
        <title>Bacillus spongiae sp. nov., isolated from sponge of Jeju Island.</title>
        <authorList>
            <person name="Lee G.E."/>
            <person name="Im W.T."/>
            <person name="Park J.S."/>
        </authorList>
    </citation>
    <scope>NUCLEOTIDE SEQUENCE [LARGE SCALE GENOMIC DNA]</scope>
    <source>
        <strain evidence="16 17">135PIL107-10</strain>
    </source>
</reference>
<accession>A0ABU8HHR2</accession>
<keyword evidence="17" id="KW-1185">Reference proteome</keyword>
<dbReference type="EMBL" id="JBBAXC010000015">
    <property type="protein sequence ID" value="MEI5908683.1"/>
    <property type="molecule type" value="Genomic_DNA"/>
</dbReference>
<dbReference type="SUPFAM" id="SSF53927">
    <property type="entry name" value="Cytidine deaminase-like"/>
    <property type="match status" value="1"/>
</dbReference>
<dbReference type="InterPro" id="IPR004794">
    <property type="entry name" value="Eubact_RibD"/>
</dbReference>
<feature type="domain" description="CMP/dCMP-type deaminase" evidence="15">
    <location>
        <begin position="1"/>
        <end position="122"/>
    </location>
</feature>
<keyword evidence="9 14" id="KW-0521">NADP</keyword>
<dbReference type="CDD" id="cd01284">
    <property type="entry name" value="Riboflavin_deaminase-reductase"/>
    <property type="match status" value="1"/>
</dbReference>
<dbReference type="PROSITE" id="PS00903">
    <property type="entry name" value="CYT_DCMP_DEAMINASES_1"/>
    <property type="match status" value="1"/>
</dbReference>
<keyword evidence="8 14" id="KW-0862">Zinc</keyword>
<evidence type="ECO:0000256" key="7">
    <source>
        <dbReference type="ARBA" id="ARBA00022723"/>
    </source>
</evidence>
<dbReference type="NCBIfam" id="TIGR00326">
    <property type="entry name" value="eubact_ribD"/>
    <property type="match status" value="1"/>
</dbReference>
<dbReference type="GO" id="GO:0008703">
    <property type="term" value="F:5-amino-6-(5-phosphoribosylamino)uracil reductase activity"/>
    <property type="evidence" value="ECO:0007669"/>
    <property type="project" value="UniProtKB-EC"/>
</dbReference>
<evidence type="ECO:0000256" key="10">
    <source>
        <dbReference type="ARBA" id="ARBA00023002"/>
    </source>
</evidence>
<protein>
    <recommendedName>
        <fullName evidence="14">Riboflavin biosynthesis protein RibD</fullName>
    </recommendedName>
    <domain>
        <recommendedName>
            <fullName evidence="14">Diaminohydroxyphosphoribosylaminopyrimidine deaminase</fullName>
            <shortName evidence="14">DRAP deaminase</shortName>
            <ecNumber evidence="14">3.5.4.26</ecNumber>
        </recommendedName>
        <alternativeName>
            <fullName evidence="14">Riboflavin-specific deaminase</fullName>
        </alternativeName>
    </domain>
    <domain>
        <recommendedName>
            <fullName evidence="14">5-amino-6-(5-phosphoribosylamino)uracil reductase</fullName>
            <ecNumber evidence="14">1.1.1.193</ecNumber>
        </recommendedName>
        <alternativeName>
            <fullName evidence="14">HTP reductase</fullName>
        </alternativeName>
    </domain>
</protein>
<dbReference type="InterPro" id="IPR024072">
    <property type="entry name" value="DHFR-like_dom_sf"/>
</dbReference>
<evidence type="ECO:0000256" key="2">
    <source>
        <dbReference type="ARBA" id="ARBA00004882"/>
    </source>
</evidence>
<dbReference type="RefSeq" id="WP_336588131.1">
    <property type="nucleotide sequence ID" value="NZ_JBBAXC010000015.1"/>
</dbReference>
<dbReference type="Proteomes" id="UP001312865">
    <property type="component" value="Unassembled WGS sequence"/>
</dbReference>
<dbReference type="PANTHER" id="PTHR38011">
    <property type="entry name" value="DIHYDROFOLATE REDUCTASE FAMILY PROTEIN (AFU_ORTHOLOGUE AFUA_8G06820)"/>
    <property type="match status" value="1"/>
</dbReference>
<evidence type="ECO:0000256" key="12">
    <source>
        <dbReference type="ARBA" id="ARBA00049861"/>
    </source>
</evidence>
<dbReference type="EC" id="1.1.1.193" evidence="14"/>
<proteinExistence type="inferred from homology"/>
<dbReference type="InterPro" id="IPR016193">
    <property type="entry name" value="Cytidine_deaminase-like"/>
</dbReference>
<dbReference type="InterPro" id="IPR002734">
    <property type="entry name" value="RibDG_C"/>
</dbReference>
<comment type="pathway">
    <text evidence="3 14">Cofactor biosynthesis; riboflavin biosynthesis; 5-amino-6-(D-ribitylamino)uracil from GTP: step 3/4.</text>
</comment>
<keyword evidence="7 14" id="KW-0479">Metal-binding</keyword>
<dbReference type="InterPro" id="IPR016192">
    <property type="entry name" value="APOBEC/CMP_deaminase_Zn-bd"/>
</dbReference>
<dbReference type="PROSITE" id="PS51747">
    <property type="entry name" value="CYT_DCMP_DEAMINASES_2"/>
    <property type="match status" value="1"/>
</dbReference>
<dbReference type="InterPro" id="IPR002125">
    <property type="entry name" value="CMP_dCMP_dom"/>
</dbReference>
<evidence type="ECO:0000256" key="4">
    <source>
        <dbReference type="ARBA" id="ARBA00005259"/>
    </source>
</evidence>
<dbReference type="Gene3D" id="3.40.430.10">
    <property type="entry name" value="Dihydrofolate Reductase, subunit A"/>
    <property type="match status" value="1"/>
</dbReference>
<dbReference type="SUPFAM" id="SSF53597">
    <property type="entry name" value="Dihydrofolate reductase-like"/>
    <property type="match status" value="1"/>
</dbReference>
<dbReference type="Pfam" id="PF00383">
    <property type="entry name" value="dCMP_cyt_deam_1"/>
    <property type="match status" value="1"/>
</dbReference>
<comment type="caution">
    <text evidence="16">The sequence shown here is derived from an EMBL/GenBank/DDBJ whole genome shotgun (WGS) entry which is preliminary data.</text>
</comment>
<evidence type="ECO:0000256" key="6">
    <source>
        <dbReference type="ARBA" id="ARBA00022619"/>
    </source>
</evidence>
<keyword evidence="11" id="KW-0511">Multifunctional enzyme</keyword>
<comment type="similarity">
    <text evidence="4 14">In the N-terminal section; belongs to the cytidine and deoxycytidylate deaminase family.</text>
</comment>
<evidence type="ECO:0000256" key="5">
    <source>
        <dbReference type="ARBA" id="ARBA00007417"/>
    </source>
</evidence>
<comment type="catalytic activity">
    <reaction evidence="12 14">
        <text>5-amino-6-(5-phospho-D-ribitylamino)uracil + NADP(+) = 5-amino-6-(5-phospho-D-ribosylamino)uracil + NADPH + H(+)</text>
        <dbReference type="Rhea" id="RHEA:17845"/>
        <dbReference type="ChEBI" id="CHEBI:15378"/>
        <dbReference type="ChEBI" id="CHEBI:57783"/>
        <dbReference type="ChEBI" id="CHEBI:58349"/>
        <dbReference type="ChEBI" id="CHEBI:58421"/>
        <dbReference type="ChEBI" id="CHEBI:58453"/>
        <dbReference type="EC" id="1.1.1.193"/>
    </reaction>
</comment>